<feature type="region of interest" description="Disordered" evidence="1">
    <location>
        <begin position="159"/>
        <end position="180"/>
    </location>
</feature>
<dbReference type="AlphaFoldDB" id="A0A7J7KA68"/>
<name>A0A7J7KA68_BUGNE</name>
<feature type="compositionally biased region" description="Polar residues" evidence="1">
    <location>
        <begin position="234"/>
        <end position="244"/>
    </location>
</feature>
<proteinExistence type="predicted"/>
<evidence type="ECO:0000256" key="1">
    <source>
        <dbReference type="SAM" id="MobiDB-lite"/>
    </source>
</evidence>
<evidence type="ECO:0000313" key="2">
    <source>
        <dbReference type="EMBL" id="KAF6034508.1"/>
    </source>
</evidence>
<evidence type="ECO:0000313" key="3">
    <source>
        <dbReference type="Proteomes" id="UP000593567"/>
    </source>
</evidence>
<accession>A0A7J7KA68</accession>
<protein>
    <submittedName>
        <fullName evidence="2">Uncharacterized protein</fullName>
    </submittedName>
</protein>
<gene>
    <name evidence="2" type="ORF">EB796_007183</name>
</gene>
<feature type="compositionally biased region" description="Polar residues" evidence="1">
    <location>
        <begin position="197"/>
        <end position="211"/>
    </location>
</feature>
<comment type="caution">
    <text evidence="2">The sequence shown here is derived from an EMBL/GenBank/DDBJ whole genome shotgun (WGS) entry which is preliminary data.</text>
</comment>
<dbReference type="EMBL" id="VXIV02001056">
    <property type="protein sequence ID" value="KAF6034508.1"/>
    <property type="molecule type" value="Genomic_DNA"/>
</dbReference>
<dbReference type="Proteomes" id="UP000593567">
    <property type="component" value="Unassembled WGS sequence"/>
</dbReference>
<sequence>MEYTTKSSTVHQKQEVTTSTEYTKSTNIADGSIQDTLTIYVNTSQVDKSMKEESYMHYNTADSLPLTTPHISDTSLTYGPLINFDDMQPDSMLPEIETGSFVTIESTEPDYMSDSADYLHYSFNSLASVPEEFLSSEERLSLINHSLIANKSSLMSDDSFSGGSLSCREESNSNFDLDSLEGATSSADVSNVLANQETTPVSSADDSQSMAATDETVMTPLIDEDPKSTRKDNSMNSVTNQSAFSKPRLGPAPFKVVTDAVICPIRFTPYYQKYPTYAANFNLEDVDHSKQEFAEVEVPEKYETPLCQQRDSVDVKQEMAVCVNEAVKHAVVESRRLINVMKV</sequence>
<feature type="region of interest" description="Disordered" evidence="1">
    <location>
        <begin position="197"/>
        <end position="244"/>
    </location>
</feature>
<keyword evidence="3" id="KW-1185">Reference proteome</keyword>
<organism evidence="2 3">
    <name type="scientific">Bugula neritina</name>
    <name type="common">Brown bryozoan</name>
    <name type="synonym">Sertularia neritina</name>
    <dbReference type="NCBI Taxonomy" id="10212"/>
    <lineage>
        <taxon>Eukaryota</taxon>
        <taxon>Metazoa</taxon>
        <taxon>Spiralia</taxon>
        <taxon>Lophotrochozoa</taxon>
        <taxon>Bryozoa</taxon>
        <taxon>Gymnolaemata</taxon>
        <taxon>Cheilostomatida</taxon>
        <taxon>Flustrina</taxon>
        <taxon>Buguloidea</taxon>
        <taxon>Bugulidae</taxon>
        <taxon>Bugula</taxon>
    </lineage>
</organism>
<feature type="compositionally biased region" description="Basic and acidic residues" evidence="1">
    <location>
        <begin position="224"/>
        <end position="233"/>
    </location>
</feature>
<reference evidence="2" key="1">
    <citation type="submission" date="2020-06" db="EMBL/GenBank/DDBJ databases">
        <title>Draft genome of Bugula neritina, a colonial animal packing powerful symbionts and potential medicines.</title>
        <authorList>
            <person name="Rayko M."/>
        </authorList>
    </citation>
    <scope>NUCLEOTIDE SEQUENCE [LARGE SCALE GENOMIC DNA]</scope>
    <source>
        <strain evidence="2">Kwan_BN1</strain>
    </source>
</reference>